<dbReference type="Proteomes" id="UP001338125">
    <property type="component" value="Unassembled WGS sequence"/>
</dbReference>
<feature type="domain" description="L-tryptophan decarboxylase PsiD-like" evidence="3">
    <location>
        <begin position="52"/>
        <end position="188"/>
    </location>
</feature>
<dbReference type="EMBL" id="JAVFKD010000012">
    <property type="protein sequence ID" value="KAK5991813.1"/>
    <property type="molecule type" value="Genomic_DNA"/>
</dbReference>
<evidence type="ECO:0000256" key="2">
    <source>
        <dbReference type="ARBA" id="ARBA00023239"/>
    </source>
</evidence>
<dbReference type="Pfam" id="PF02666">
    <property type="entry name" value="PS_Dcarbxylase"/>
    <property type="match status" value="1"/>
</dbReference>
<dbReference type="PANTHER" id="PTHR10067">
    <property type="entry name" value="PHOSPHATIDYLSERINE DECARBOXYLASE"/>
    <property type="match status" value="1"/>
</dbReference>
<evidence type="ECO:0000259" key="3">
    <source>
        <dbReference type="Pfam" id="PF12588"/>
    </source>
</evidence>
<reference evidence="4 5" key="1">
    <citation type="submission" date="2024-01" db="EMBL/GenBank/DDBJ databases">
        <title>Complete genome of Cladobotryum mycophilum ATHUM6906.</title>
        <authorList>
            <person name="Christinaki A.C."/>
            <person name="Myridakis A.I."/>
            <person name="Kouvelis V.N."/>
        </authorList>
    </citation>
    <scope>NUCLEOTIDE SEQUENCE [LARGE SCALE GENOMIC DNA]</scope>
    <source>
        <strain evidence="4 5">ATHUM6906</strain>
    </source>
</reference>
<keyword evidence="1" id="KW-0210">Decarboxylase</keyword>
<gene>
    <name evidence="4" type="ORF">PT974_05198</name>
</gene>
<proteinExistence type="predicted"/>
<evidence type="ECO:0000256" key="1">
    <source>
        <dbReference type="ARBA" id="ARBA00022793"/>
    </source>
</evidence>
<dbReference type="PANTHER" id="PTHR10067:SF9">
    <property type="entry name" value="PHOSPHATIDYLSERINE DECARBOXYLASE FAMILY PROTEIN (AFU_ORTHOLOGUE AFUA_7G01730)"/>
    <property type="match status" value="1"/>
</dbReference>
<keyword evidence="2" id="KW-0456">Lyase</keyword>
<dbReference type="InterPro" id="IPR022237">
    <property type="entry name" value="PsiD-like"/>
</dbReference>
<accession>A0ABR0SI32</accession>
<dbReference type="Pfam" id="PF12588">
    <property type="entry name" value="PSDC"/>
    <property type="match status" value="1"/>
</dbReference>
<evidence type="ECO:0000313" key="5">
    <source>
        <dbReference type="Proteomes" id="UP001338125"/>
    </source>
</evidence>
<comment type="caution">
    <text evidence="4">The sequence shown here is derived from an EMBL/GenBank/DDBJ whole genome shotgun (WGS) entry which is preliminary data.</text>
</comment>
<evidence type="ECO:0000313" key="4">
    <source>
        <dbReference type="EMBL" id="KAK5991813.1"/>
    </source>
</evidence>
<organism evidence="4 5">
    <name type="scientific">Cladobotryum mycophilum</name>
    <dbReference type="NCBI Taxonomy" id="491253"/>
    <lineage>
        <taxon>Eukaryota</taxon>
        <taxon>Fungi</taxon>
        <taxon>Dikarya</taxon>
        <taxon>Ascomycota</taxon>
        <taxon>Pezizomycotina</taxon>
        <taxon>Sordariomycetes</taxon>
        <taxon>Hypocreomycetidae</taxon>
        <taxon>Hypocreales</taxon>
        <taxon>Hypocreaceae</taxon>
        <taxon>Cladobotryum</taxon>
    </lineage>
</organism>
<keyword evidence="5" id="KW-1185">Reference proteome</keyword>
<sequence length="443" mass="49073">MGSIGNGTQTLEALNGKMGEKWLPYDRTVLDEWLLSMVTYAAESPQNQPLSSVVLEFRDLIESDTEIFMHATSMFDQIPNEAPYNQDSLGRTQIRDYRHMLHLMDAVLTSAPKWDDFVATIGWVGFPLNVLLNWPMSTPSGKAFFLNRKVNAVLGKILNAWGDYLSSEASANVLTTEKGGWLSGSAVEAVNKVANAGKTELSFKELFVCDQSLPHWGYKSWDHFFTRQLQPGVRPVEAPEDNSIIISACESKPYRLSKDVARRDTFWVKGQPYSLVDMLDHDPLAENFIGGTVYQAFLSGLSYHRWHSPISGTIIKCHKTAGTYYSKALSQDFGSNRTSLSPSQGYLAEVATRAFVYIQADNPAIGLMCVIPIGMAEVSTCDITVEVGQHVNKGEELGMFHYGGSTYCLVFRPETVLEWTPEASGTVALTGNIPLNSQIARVL</sequence>
<dbReference type="InterPro" id="IPR003817">
    <property type="entry name" value="PS_Dcarbxylase"/>
</dbReference>
<protein>
    <submittedName>
        <fullName evidence="4">L-tryptophan decarboxylase</fullName>
    </submittedName>
</protein>
<name>A0ABR0SI32_9HYPO</name>